<name>A0A7J6SAX5_PEROL</name>
<feature type="compositionally biased region" description="Polar residues" evidence="1">
    <location>
        <begin position="128"/>
        <end position="140"/>
    </location>
</feature>
<dbReference type="EMBL" id="JABANM010016285">
    <property type="protein sequence ID" value="KAF4729712.1"/>
    <property type="molecule type" value="Genomic_DNA"/>
</dbReference>
<feature type="region of interest" description="Disordered" evidence="1">
    <location>
        <begin position="182"/>
        <end position="203"/>
    </location>
</feature>
<protein>
    <submittedName>
        <fullName evidence="2">Uncharacterized protein</fullName>
    </submittedName>
</protein>
<dbReference type="Proteomes" id="UP000574390">
    <property type="component" value="Unassembled WGS sequence"/>
</dbReference>
<evidence type="ECO:0000313" key="3">
    <source>
        <dbReference type="Proteomes" id="UP000574390"/>
    </source>
</evidence>
<organism evidence="2 3">
    <name type="scientific">Perkinsus olseni</name>
    <name type="common">Perkinsus atlanticus</name>
    <dbReference type="NCBI Taxonomy" id="32597"/>
    <lineage>
        <taxon>Eukaryota</taxon>
        <taxon>Sar</taxon>
        <taxon>Alveolata</taxon>
        <taxon>Perkinsozoa</taxon>
        <taxon>Perkinsea</taxon>
        <taxon>Perkinsida</taxon>
        <taxon>Perkinsidae</taxon>
        <taxon>Perkinsus</taxon>
    </lineage>
</organism>
<evidence type="ECO:0000313" key="2">
    <source>
        <dbReference type="EMBL" id="KAF4729712.1"/>
    </source>
</evidence>
<dbReference type="AlphaFoldDB" id="A0A7J6SAX5"/>
<gene>
    <name evidence="2" type="ORF">FOZ62_004455</name>
</gene>
<comment type="caution">
    <text evidence="2">The sequence shown here is derived from an EMBL/GenBank/DDBJ whole genome shotgun (WGS) entry which is preliminary data.</text>
</comment>
<proteinExistence type="predicted"/>
<feature type="compositionally biased region" description="Low complexity" evidence="1">
    <location>
        <begin position="77"/>
        <end position="96"/>
    </location>
</feature>
<reference evidence="2 3" key="1">
    <citation type="submission" date="2020-04" db="EMBL/GenBank/DDBJ databases">
        <title>Perkinsus olseni comparative genomics.</title>
        <authorList>
            <person name="Bogema D.R."/>
        </authorList>
    </citation>
    <scope>NUCLEOTIDE SEQUENCE [LARGE SCALE GENOMIC DNA]</scope>
    <source>
        <strain evidence="2">ATCC PRA-205</strain>
    </source>
</reference>
<sequence length="506" mass="55897">MASLRACRSFLLERHCDSLRSSTSSKELPTLLMEDFQCGEELKLLGPRGSAVRPQASIMSSVVSDTRPLPSEASLLRTTSSVGSGVSRGRSSSRGSQRTRKKRDLRFGPPPKTAEYPAPNAYSPEASFRSTGGCSRSPQWSMPDRNPRGGSFDMHGVNVHVAPWSYNLPSALNIFPRRPQGSPLGGQRFPRIPSRSPGPCAYSPADMRETVNGPWDRGIRQGVTLPEDDYTPSPCTYNNRLPPSSPKAATISRAGLVRRRESLVEGRTARVEKQLAAPGSTLNLRSGRSFGRAKPVRGIPITMSGAGDLGPGTYGSFLRHYAVGKLKSVTSCQGRNPPGTRWMDSCLDSESDGDALPLFAASQCVQEKSIRKLAGEKFTISPQAKDRISSISVRFKREDDCFVKARFSMTMGKIALEKGMQYKSPWLKVEEHNDKHGNYWSLVAEKREKRALQDFVDRVAGDAYLDRQFSAFIGYDQKGKLQVEVIVGRTDRVNVFGIIPLRRYFR</sequence>
<accession>A0A7J6SAX5</accession>
<feature type="region of interest" description="Disordered" evidence="1">
    <location>
        <begin position="60"/>
        <end position="148"/>
    </location>
</feature>
<evidence type="ECO:0000256" key="1">
    <source>
        <dbReference type="SAM" id="MobiDB-lite"/>
    </source>
</evidence>